<dbReference type="SMART" id="SM00487">
    <property type="entry name" value="DEXDc"/>
    <property type="match status" value="1"/>
</dbReference>
<evidence type="ECO:0000256" key="3">
    <source>
        <dbReference type="ARBA" id="ARBA00022840"/>
    </source>
</evidence>
<feature type="compositionally biased region" description="Polar residues" evidence="4">
    <location>
        <begin position="40"/>
        <end position="62"/>
    </location>
</feature>
<dbReference type="InterPro" id="IPR050628">
    <property type="entry name" value="SNF2_RAD54_helicase_TF"/>
</dbReference>
<keyword evidence="8" id="KW-1185">Reference proteome</keyword>
<feature type="region of interest" description="Disordered" evidence="4">
    <location>
        <begin position="1"/>
        <end position="62"/>
    </location>
</feature>
<evidence type="ECO:0000256" key="2">
    <source>
        <dbReference type="ARBA" id="ARBA00022801"/>
    </source>
</evidence>
<feature type="compositionally biased region" description="Polar residues" evidence="4">
    <location>
        <begin position="352"/>
        <end position="364"/>
    </location>
</feature>
<dbReference type="SUPFAM" id="SSF52540">
    <property type="entry name" value="P-loop containing nucleoside triphosphate hydrolases"/>
    <property type="match status" value="2"/>
</dbReference>
<gene>
    <name evidence="7" type="ORF">RHO25_004980</name>
</gene>
<feature type="compositionally biased region" description="Basic and acidic residues" evidence="4">
    <location>
        <begin position="372"/>
        <end position="382"/>
    </location>
</feature>
<dbReference type="InterPro" id="IPR000330">
    <property type="entry name" value="SNF2_N"/>
</dbReference>
<protein>
    <submittedName>
        <fullName evidence="7">Uncharacterized protein</fullName>
    </submittedName>
</protein>
<dbReference type="InterPro" id="IPR038718">
    <property type="entry name" value="SNF2-like_sf"/>
</dbReference>
<dbReference type="SMART" id="SM00490">
    <property type="entry name" value="HELICc"/>
    <property type="match status" value="1"/>
</dbReference>
<dbReference type="InterPro" id="IPR049730">
    <property type="entry name" value="SNF2/RAD54-like_C"/>
</dbReference>
<dbReference type="InterPro" id="IPR027417">
    <property type="entry name" value="P-loop_NTPase"/>
</dbReference>
<keyword evidence="1" id="KW-0547">Nucleotide-binding</keyword>
<feature type="region of interest" description="Disordered" evidence="4">
    <location>
        <begin position="1093"/>
        <end position="1116"/>
    </location>
</feature>
<dbReference type="EMBL" id="CP134186">
    <property type="protein sequence ID" value="WPB00361.1"/>
    <property type="molecule type" value="Genomic_DNA"/>
</dbReference>
<dbReference type="PANTHER" id="PTHR45626:SF52">
    <property type="entry name" value="SINGLE-STRANDED DNA-DEPENDENT ATPASE (EUROFUNG)"/>
    <property type="match status" value="1"/>
</dbReference>
<feature type="domain" description="Helicase C-terminal" evidence="6">
    <location>
        <begin position="938"/>
        <end position="1112"/>
    </location>
</feature>
<sequence length="1116" mass="125204">MGSFDRPFEAPSVGNENDFNHLSPPTVGGYQQRPFLTFPGPQQTRKPTNASDQGPQVPQASYNPLALLNPKAAMAKTVPPGETAQARAADANDTEVNMARMIENLNGVQERDDAPIKKRKTLAAEDDEEERKKAKIHSTQIGKGGTISEHLKKERQNIAADQSTDNNAIDLTKDDDEVVEQGSRQITTSKAEEDEEVCLGMLDTNCNVFRVPSASKAAMNSVPKSSWPLIRVTYRKESGPGNIIDLYDHANAKFGNLDLKAGSALGPLIEGHSVNKMRLKMILLSRNRRNESPGMKVSQSLKMVVTVFTPRKLSKRVGMWLSQRQLFLRTPTQWQGRPVENPHDARPLYTPAANNNSTQRQQGPASGHHVQRTAEEMRREADSMFDKLAKEEDLPEMESNTDIIKTSLMPHQKQALNFLLTHERDDYEGDEIPSHSLWKYRPKDNGKPAWYHVITGLEVHEKPAPIQGGILADSMGLGKTLSILSLIAATKQAASRFRQERPNEADDLDRNGRATLIVCPKSVLSNWQEQIATHTVAGSMNFYVYHGTNRMQDTSKLAKYDIVLTSYNTAASEFSDGNRTKKALSRINWFRVVLDEGHQIRTQTTKVSKACCALYAQRRWAVTGTPVQNSLYDLGALIKFLRIHPLDHPQTWTQYIMSPFKNGDTNVIQQLQLLVGSITLRRGKQTIGLLDRTEEITRLEFTEAERHLYKQFATTCRTHFHNITGGGNQLRGKAYAHVLKSIGRLRAICAHGREMLTEEDMKEIEGDDPSNAIILDIGDEPELADENDFTPDSQAYGLLKVMQDSEVDTCASCATKLGKQESPEGVVDLTKEDSEASYQATPEPVAELDEEENLLGYLTRCFHLICPKCAPEHVEECTKSMNADRWHKCPYDEAYQPMGMKPLFRRGLEQHLDEKNRTENQAMGAKWDADSYGGPHTKVQALLADLEESAAETRALPEGEPPIRSVVFSGWTSYLDLIEYALDRQGIRYARLDGSMSIKQRTAAMEQFKTDENCVVMLVSIKAGGQGLNFTAANKCYVMEPQFNPGVEQQAVDRVHRLGQTRAVFIKHFIMNDSIEEGILKLQRKKEALAQISMDKKKSKQEENKARMDDLRELFK</sequence>
<name>A0ABZ0NLE5_CERBT</name>
<dbReference type="Pfam" id="PF00271">
    <property type="entry name" value="Helicase_C"/>
    <property type="match status" value="1"/>
</dbReference>
<dbReference type="GeneID" id="35426999"/>
<accession>A0ABZ0NLE5</accession>
<evidence type="ECO:0000259" key="5">
    <source>
        <dbReference type="PROSITE" id="PS51192"/>
    </source>
</evidence>
<feature type="compositionally biased region" description="Basic and acidic residues" evidence="4">
    <location>
        <begin position="1094"/>
        <end position="1116"/>
    </location>
</feature>
<dbReference type="PROSITE" id="PS51192">
    <property type="entry name" value="HELICASE_ATP_BIND_1"/>
    <property type="match status" value="1"/>
</dbReference>
<organism evidence="7 8">
    <name type="scientific">Cercospora beticola</name>
    <name type="common">Sugarbeet leaf spot fungus</name>
    <dbReference type="NCBI Taxonomy" id="122368"/>
    <lineage>
        <taxon>Eukaryota</taxon>
        <taxon>Fungi</taxon>
        <taxon>Dikarya</taxon>
        <taxon>Ascomycota</taxon>
        <taxon>Pezizomycotina</taxon>
        <taxon>Dothideomycetes</taxon>
        <taxon>Dothideomycetidae</taxon>
        <taxon>Mycosphaerellales</taxon>
        <taxon>Mycosphaerellaceae</taxon>
        <taxon>Cercospora</taxon>
    </lineage>
</organism>
<evidence type="ECO:0000256" key="4">
    <source>
        <dbReference type="SAM" id="MobiDB-lite"/>
    </source>
</evidence>
<feature type="region of interest" description="Disordered" evidence="4">
    <location>
        <begin position="111"/>
        <end position="141"/>
    </location>
</feature>
<dbReference type="Gene3D" id="3.40.50.300">
    <property type="entry name" value="P-loop containing nucleotide triphosphate hydrolases"/>
    <property type="match status" value="1"/>
</dbReference>
<dbReference type="CDD" id="cd18793">
    <property type="entry name" value="SF2_C_SNF"/>
    <property type="match status" value="1"/>
</dbReference>
<reference evidence="7 8" key="1">
    <citation type="submission" date="2023-09" db="EMBL/GenBank/DDBJ databases">
        <title>Complete-Gapless Cercospora beticola genome.</title>
        <authorList>
            <person name="Wyatt N.A."/>
            <person name="Spanner R.E."/>
            <person name="Bolton M.D."/>
        </authorList>
    </citation>
    <scope>NUCLEOTIDE SEQUENCE [LARGE SCALE GENOMIC DNA]</scope>
    <source>
        <strain evidence="7">Cb09-40</strain>
    </source>
</reference>
<dbReference type="Pfam" id="PF00176">
    <property type="entry name" value="SNF2-rel_dom"/>
    <property type="match status" value="1"/>
</dbReference>
<evidence type="ECO:0000313" key="7">
    <source>
        <dbReference type="EMBL" id="WPB00361.1"/>
    </source>
</evidence>
<dbReference type="RefSeq" id="XP_023457196.2">
    <property type="nucleotide sequence ID" value="XM_023595888.2"/>
</dbReference>
<dbReference type="PANTHER" id="PTHR45626">
    <property type="entry name" value="TRANSCRIPTION TERMINATION FACTOR 2-RELATED"/>
    <property type="match status" value="1"/>
</dbReference>
<dbReference type="Gene3D" id="3.40.50.10810">
    <property type="entry name" value="Tandem AAA-ATPase domain"/>
    <property type="match status" value="1"/>
</dbReference>
<dbReference type="InterPro" id="IPR014001">
    <property type="entry name" value="Helicase_ATP-bd"/>
</dbReference>
<evidence type="ECO:0000259" key="6">
    <source>
        <dbReference type="PROSITE" id="PS51194"/>
    </source>
</evidence>
<evidence type="ECO:0000313" key="8">
    <source>
        <dbReference type="Proteomes" id="UP001302367"/>
    </source>
</evidence>
<dbReference type="PROSITE" id="PS51194">
    <property type="entry name" value="HELICASE_CTER"/>
    <property type="match status" value="1"/>
</dbReference>
<feature type="region of interest" description="Disordered" evidence="4">
    <location>
        <begin position="334"/>
        <end position="382"/>
    </location>
</feature>
<keyword evidence="3" id="KW-0067">ATP-binding</keyword>
<dbReference type="Proteomes" id="UP001302367">
    <property type="component" value="Chromosome 3"/>
</dbReference>
<keyword evidence="2" id="KW-0378">Hydrolase</keyword>
<feature type="domain" description="Helicase ATP-binding" evidence="5">
    <location>
        <begin position="460"/>
        <end position="644"/>
    </location>
</feature>
<dbReference type="InterPro" id="IPR001650">
    <property type="entry name" value="Helicase_C-like"/>
</dbReference>
<proteinExistence type="predicted"/>
<evidence type="ECO:0000256" key="1">
    <source>
        <dbReference type="ARBA" id="ARBA00022741"/>
    </source>
</evidence>
<dbReference type="CDD" id="cd18008">
    <property type="entry name" value="DEXDc_SHPRH-like"/>
    <property type="match status" value="1"/>
</dbReference>